<proteinExistence type="inferred from homology"/>
<dbReference type="HAMAP" id="MF_00116">
    <property type="entry name" value="dUTPase_bact"/>
    <property type="match status" value="1"/>
</dbReference>
<dbReference type="InterPro" id="IPR008181">
    <property type="entry name" value="dUTPase"/>
</dbReference>
<dbReference type="GO" id="GO:0046081">
    <property type="term" value="P:dUTP catabolic process"/>
    <property type="evidence" value="ECO:0007669"/>
    <property type="project" value="InterPro"/>
</dbReference>
<feature type="binding site" evidence="8">
    <location>
        <begin position="66"/>
        <end position="68"/>
    </location>
    <ligand>
        <name>substrate</name>
    </ligand>
</feature>
<dbReference type="NCBIfam" id="TIGR00576">
    <property type="entry name" value="dut"/>
    <property type="match status" value="1"/>
</dbReference>
<comment type="caution">
    <text evidence="8">Lacks conserved residue(s) required for the propagation of feature annotation.</text>
</comment>
<feature type="domain" description="dUTPase-like" evidence="10">
    <location>
        <begin position="16"/>
        <end position="146"/>
    </location>
</feature>
<dbReference type="EMBL" id="FNYV01000001">
    <property type="protein sequence ID" value="SEI58609.1"/>
    <property type="molecule type" value="Genomic_DNA"/>
</dbReference>
<evidence type="ECO:0000313" key="12">
    <source>
        <dbReference type="Proteomes" id="UP000198707"/>
    </source>
</evidence>
<keyword evidence="3 8" id="KW-0479">Metal-binding</keyword>
<dbReference type="InterPro" id="IPR033704">
    <property type="entry name" value="dUTPase_trimeric"/>
</dbReference>
<dbReference type="GO" id="GO:0004170">
    <property type="term" value="F:dUTP diphosphatase activity"/>
    <property type="evidence" value="ECO:0007669"/>
    <property type="project" value="UniProtKB-UniRule"/>
</dbReference>
<feature type="region of interest" description="Disordered" evidence="9">
    <location>
        <begin position="134"/>
        <end position="176"/>
    </location>
</feature>
<evidence type="ECO:0000256" key="5">
    <source>
        <dbReference type="ARBA" id="ARBA00022842"/>
    </source>
</evidence>
<evidence type="ECO:0000313" key="11">
    <source>
        <dbReference type="EMBL" id="SEI58609.1"/>
    </source>
</evidence>
<dbReference type="PANTHER" id="PTHR11241:SF0">
    <property type="entry name" value="DEOXYURIDINE 5'-TRIPHOSPHATE NUCLEOTIDOHYDROLASE"/>
    <property type="match status" value="1"/>
</dbReference>
<dbReference type="GO" id="GO:0000287">
    <property type="term" value="F:magnesium ion binding"/>
    <property type="evidence" value="ECO:0007669"/>
    <property type="project" value="UniProtKB-UniRule"/>
</dbReference>
<dbReference type="SUPFAM" id="SSF51283">
    <property type="entry name" value="dUTPase-like"/>
    <property type="match status" value="1"/>
</dbReference>
<comment type="function">
    <text evidence="8">This enzyme is involved in nucleotide metabolism: it produces dUMP, the immediate precursor of thymidine nucleotides and it decreases the intracellular concentration of dUTP so that uracil cannot be incorporated into DNA.</text>
</comment>
<name>A0A1H6RS98_9ACTN</name>
<reference evidence="12" key="1">
    <citation type="submission" date="2016-10" db="EMBL/GenBank/DDBJ databases">
        <authorList>
            <person name="Varghese N."/>
            <person name="Submissions S."/>
        </authorList>
    </citation>
    <scope>NUCLEOTIDE SEQUENCE [LARGE SCALE GENOMIC DNA]</scope>
    <source>
        <strain evidence="12">CGMCC 4.7038</strain>
    </source>
</reference>
<feature type="compositionally biased region" description="Gly residues" evidence="9">
    <location>
        <begin position="137"/>
        <end position="149"/>
    </location>
</feature>
<dbReference type="NCBIfam" id="NF001862">
    <property type="entry name" value="PRK00601.1"/>
    <property type="match status" value="1"/>
</dbReference>
<evidence type="ECO:0000256" key="9">
    <source>
        <dbReference type="SAM" id="MobiDB-lite"/>
    </source>
</evidence>
<evidence type="ECO:0000256" key="7">
    <source>
        <dbReference type="ARBA" id="ARBA00047686"/>
    </source>
</evidence>
<keyword evidence="5 8" id="KW-0460">Magnesium</keyword>
<comment type="similarity">
    <text evidence="2 8">Belongs to the dUTPase family.</text>
</comment>
<comment type="pathway">
    <text evidence="8">Pyrimidine metabolism; dUMP biosynthesis; dUMP from dCTP (dUTP route): step 2/2.</text>
</comment>
<gene>
    <name evidence="8" type="primary">dut</name>
    <name evidence="11" type="ORF">SAMN05443287_101378</name>
</gene>
<dbReference type="FunFam" id="2.70.40.10:FF:000008">
    <property type="entry name" value="Deoxyuridine 5'-triphosphate nucleotidohydrolase"/>
    <property type="match status" value="1"/>
</dbReference>
<feature type="binding site" evidence="8">
    <location>
        <position position="79"/>
    </location>
    <ligand>
        <name>substrate</name>
    </ligand>
</feature>
<evidence type="ECO:0000256" key="4">
    <source>
        <dbReference type="ARBA" id="ARBA00022801"/>
    </source>
</evidence>
<dbReference type="UniPathway" id="UPA00610">
    <property type="reaction ID" value="UER00666"/>
</dbReference>
<dbReference type="OrthoDB" id="9809956at2"/>
<dbReference type="PANTHER" id="PTHR11241">
    <property type="entry name" value="DEOXYURIDINE 5'-TRIPHOSPHATE NUCLEOTIDOHYDROLASE"/>
    <property type="match status" value="1"/>
</dbReference>
<evidence type="ECO:0000256" key="8">
    <source>
        <dbReference type="HAMAP-Rule" id="MF_00116"/>
    </source>
</evidence>
<organism evidence="11 12">
    <name type="scientific">Micromonospora phaseoli</name>
    <dbReference type="NCBI Taxonomy" id="1144548"/>
    <lineage>
        <taxon>Bacteria</taxon>
        <taxon>Bacillati</taxon>
        <taxon>Actinomycetota</taxon>
        <taxon>Actinomycetes</taxon>
        <taxon>Micromonosporales</taxon>
        <taxon>Micromonosporaceae</taxon>
        <taxon>Micromonospora</taxon>
    </lineage>
</organism>
<dbReference type="Gene3D" id="2.70.40.10">
    <property type="match status" value="1"/>
</dbReference>
<evidence type="ECO:0000256" key="1">
    <source>
        <dbReference type="ARBA" id="ARBA00001946"/>
    </source>
</evidence>
<evidence type="ECO:0000256" key="3">
    <source>
        <dbReference type="ARBA" id="ARBA00022723"/>
    </source>
</evidence>
<comment type="cofactor">
    <cofactor evidence="1 8">
        <name>Mg(2+)</name>
        <dbReference type="ChEBI" id="CHEBI:18420"/>
    </cofactor>
</comment>
<dbReference type="Proteomes" id="UP000198707">
    <property type="component" value="Unassembled WGS sequence"/>
</dbReference>
<accession>A0A1H6RS98</accession>
<feature type="compositionally biased region" description="Polar residues" evidence="9">
    <location>
        <begin position="167"/>
        <end position="176"/>
    </location>
</feature>
<keyword evidence="4 8" id="KW-0378">Hydrolase</keyword>
<dbReference type="CDD" id="cd07557">
    <property type="entry name" value="trimeric_dUTPase"/>
    <property type="match status" value="1"/>
</dbReference>
<dbReference type="Pfam" id="PF00692">
    <property type="entry name" value="dUTPase"/>
    <property type="match status" value="1"/>
</dbReference>
<evidence type="ECO:0000256" key="2">
    <source>
        <dbReference type="ARBA" id="ARBA00006581"/>
    </source>
</evidence>
<keyword evidence="6 8" id="KW-0546">Nucleotide metabolism</keyword>
<keyword evidence="12" id="KW-1185">Reference proteome</keyword>
<dbReference type="STRING" id="1144548.SAMN05443287_101378"/>
<evidence type="ECO:0000259" key="10">
    <source>
        <dbReference type="Pfam" id="PF00692"/>
    </source>
</evidence>
<feature type="binding site" evidence="8">
    <location>
        <begin position="83"/>
        <end position="85"/>
    </location>
    <ligand>
        <name>substrate</name>
    </ligand>
</feature>
<dbReference type="InterPro" id="IPR036157">
    <property type="entry name" value="dUTPase-like_sf"/>
</dbReference>
<dbReference type="RefSeq" id="WP_092373914.1">
    <property type="nucleotide sequence ID" value="NZ_BOPI01000049.1"/>
</dbReference>
<dbReference type="InterPro" id="IPR029054">
    <property type="entry name" value="dUTPase-like"/>
</dbReference>
<sequence length="176" mass="17757">MTDLVPVPVRRLDPELPVPAYAHPGDAGADLVAAADVELSPGGRALVPTGVAIALPDGYVGLVHPRSGLAARLGVTVLNAPGTVDAGYRGEILVNLINHDRAVPVKIARGDRIAQLIVQRVERAVFQPVAELPASGRGTGGHGSTGGHAGLVPPAVTDGADGRDGTVSANSGGWTQ</sequence>
<dbReference type="EC" id="3.6.1.23" evidence="8"/>
<comment type="catalytic activity">
    <reaction evidence="7 8">
        <text>dUTP + H2O = dUMP + diphosphate + H(+)</text>
        <dbReference type="Rhea" id="RHEA:10248"/>
        <dbReference type="ChEBI" id="CHEBI:15377"/>
        <dbReference type="ChEBI" id="CHEBI:15378"/>
        <dbReference type="ChEBI" id="CHEBI:33019"/>
        <dbReference type="ChEBI" id="CHEBI:61555"/>
        <dbReference type="ChEBI" id="CHEBI:246422"/>
        <dbReference type="EC" id="3.6.1.23"/>
    </reaction>
</comment>
<dbReference type="AlphaFoldDB" id="A0A1H6RS98"/>
<evidence type="ECO:0000256" key="6">
    <source>
        <dbReference type="ARBA" id="ARBA00023080"/>
    </source>
</evidence>
<protein>
    <recommendedName>
        <fullName evidence="8">Deoxyuridine 5'-triphosphate nucleotidohydrolase</fullName>
        <shortName evidence="8">dUTPase</shortName>
        <ecNumber evidence="8">3.6.1.23</ecNumber>
    </recommendedName>
    <alternativeName>
        <fullName evidence="8">dUTP pyrophosphatase</fullName>
    </alternativeName>
</protein>
<dbReference type="GO" id="GO:0006226">
    <property type="term" value="P:dUMP biosynthetic process"/>
    <property type="evidence" value="ECO:0007669"/>
    <property type="project" value="UniProtKB-UniRule"/>
</dbReference>